<proteinExistence type="predicted"/>
<accession>A0A9P5ZBU2</accession>
<comment type="caution">
    <text evidence="1">The sequence shown here is derived from an EMBL/GenBank/DDBJ whole genome shotgun (WGS) entry which is preliminary data.</text>
</comment>
<gene>
    <name evidence="1" type="ORF">BDN70DRAFT_103620</name>
</gene>
<dbReference type="AlphaFoldDB" id="A0A9P5ZBU2"/>
<protein>
    <recommendedName>
        <fullName evidence="3">F-box domain-containing protein</fullName>
    </recommendedName>
</protein>
<dbReference type="Proteomes" id="UP000807469">
    <property type="component" value="Unassembled WGS sequence"/>
</dbReference>
<evidence type="ECO:0000313" key="2">
    <source>
        <dbReference type="Proteomes" id="UP000807469"/>
    </source>
</evidence>
<evidence type="ECO:0008006" key="3">
    <source>
        <dbReference type="Google" id="ProtNLM"/>
    </source>
</evidence>
<name>A0A9P5ZBU2_9AGAR</name>
<dbReference type="EMBL" id="MU155142">
    <property type="protein sequence ID" value="KAF9484526.1"/>
    <property type="molecule type" value="Genomic_DNA"/>
</dbReference>
<dbReference type="InterPro" id="IPR032675">
    <property type="entry name" value="LRR_dom_sf"/>
</dbReference>
<reference evidence="1" key="1">
    <citation type="submission" date="2020-11" db="EMBL/GenBank/DDBJ databases">
        <authorList>
            <consortium name="DOE Joint Genome Institute"/>
            <person name="Ahrendt S."/>
            <person name="Riley R."/>
            <person name="Andreopoulos W."/>
            <person name="Labutti K."/>
            <person name="Pangilinan J."/>
            <person name="Ruiz-Duenas F.J."/>
            <person name="Barrasa J.M."/>
            <person name="Sanchez-Garcia M."/>
            <person name="Camarero S."/>
            <person name="Miyauchi S."/>
            <person name="Serrano A."/>
            <person name="Linde D."/>
            <person name="Babiker R."/>
            <person name="Drula E."/>
            <person name="Ayuso-Fernandez I."/>
            <person name="Pacheco R."/>
            <person name="Padilla G."/>
            <person name="Ferreira P."/>
            <person name="Barriuso J."/>
            <person name="Kellner H."/>
            <person name="Castanera R."/>
            <person name="Alfaro M."/>
            <person name="Ramirez L."/>
            <person name="Pisabarro A.G."/>
            <person name="Kuo A."/>
            <person name="Tritt A."/>
            <person name="Lipzen A."/>
            <person name="He G."/>
            <person name="Yan M."/>
            <person name="Ng V."/>
            <person name="Cullen D."/>
            <person name="Martin F."/>
            <person name="Rosso M.-N."/>
            <person name="Henrissat B."/>
            <person name="Hibbett D."/>
            <person name="Martinez A.T."/>
            <person name="Grigoriev I.V."/>
        </authorList>
    </citation>
    <scope>NUCLEOTIDE SEQUENCE</scope>
    <source>
        <strain evidence="1">CIRM-BRFM 674</strain>
    </source>
</reference>
<evidence type="ECO:0000313" key="1">
    <source>
        <dbReference type="EMBL" id="KAF9484526.1"/>
    </source>
</evidence>
<keyword evidence="2" id="KW-1185">Reference proteome</keyword>
<organism evidence="1 2">
    <name type="scientific">Pholiota conissans</name>
    <dbReference type="NCBI Taxonomy" id="109636"/>
    <lineage>
        <taxon>Eukaryota</taxon>
        <taxon>Fungi</taxon>
        <taxon>Dikarya</taxon>
        <taxon>Basidiomycota</taxon>
        <taxon>Agaricomycotina</taxon>
        <taxon>Agaricomycetes</taxon>
        <taxon>Agaricomycetidae</taxon>
        <taxon>Agaricales</taxon>
        <taxon>Agaricineae</taxon>
        <taxon>Strophariaceae</taxon>
        <taxon>Pholiota</taxon>
    </lineage>
</organism>
<dbReference type="OrthoDB" id="2269034at2759"/>
<sequence>MSSSSFQLHLSVQEQERAAKLEDFNAELTRTHDAITVLLRRCALINRERNAILPAINLPPEVLATIIEFFCFSEGGHDEDDYTSTALFSPDYEPREGNHFTTFIGKAYWKSFREHNDDRVDIPRPLLIGRVCSKWRQVVQSASHLWTGITLTVNVTHARQQAAVLRYWLSRSGQRVLNVGLRDGRKVPGYYDADEKDMPIAVIQVLCSYAHRLRTVELFPTETWAPILTQFASKASILTRLVLHSSVYRYYSHRFDFFAQAPLLQDVTLFGKRHDFFTTSLPEQIERLTFSHSNDRDPIENLRLYPHLLYCHHMLDPQFPLWSVLMPLTHATLQQLRVTVLSIANAETLFGALTLPNLRSFKLSLLQDVAGAAVPIVPSLLPFFTRSACALQTLHICGVVIPEHDLAACLRAFPTLRDLRLENSTRAGRISARILDLMNPRKVKHRCLIGNGVGSHSVPNEQCLLPNLETFFYKGGLPFKFPVFVEFLADRWDFQHDETSTDGQLLLNTPVARLRKAVLKVEFTKTVDTNNPTLRRLVEEGMDIAIVKTKLPK</sequence>
<dbReference type="Gene3D" id="3.80.10.10">
    <property type="entry name" value="Ribonuclease Inhibitor"/>
    <property type="match status" value="1"/>
</dbReference>